<protein>
    <submittedName>
        <fullName evidence="1">Uncharacterized protein</fullName>
    </submittedName>
</protein>
<dbReference type="EnsemblPlants" id="AVESA.00010b.r2.6AG1070310.1">
    <property type="protein sequence ID" value="AVESA.00010b.r2.6AG1070310.1.CDS"/>
    <property type="gene ID" value="AVESA.00010b.r2.6AG1070310"/>
</dbReference>
<keyword evidence="2" id="KW-1185">Reference proteome</keyword>
<evidence type="ECO:0000313" key="1">
    <source>
        <dbReference type="EnsemblPlants" id="AVESA.00010b.r2.6AG1070310.1.CDS"/>
    </source>
</evidence>
<reference evidence="1" key="1">
    <citation type="submission" date="2021-05" db="EMBL/GenBank/DDBJ databases">
        <authorList>
            <person name="Scholz U."/>
            <person name="Mascher M."/>
            <person name="Fiebig A."/>
        </authorList>
    </citation>
    <scope>NUCLEOTIDE SEQUENCE [LARGE SCALE GENOMIC DNA]</scope>
</reference>
<name>A0ACD5Z2Z8_AVESA</name>
<accession>A0ACD5Z2Z8</accession>
<dbReference type="Proteomes" id="UP001732700">
    <property type="component" value="Chromosome 6A"/>
</dbReference>
<reference evidence="1" key="2">
    <citation type="submission" date="2025-09" db="UniProtKB">
        <authorList>
            <consortium name="EnsemblPlants"/>
        </authorList>
    </citation>
    <scope>IDENTIFICATION</scope>
</reference>
<evidence type="ECO:0000313" key="2">
    <source>
        <dbReference type="Proteomes" id="UP001732700"/>
    </source>
</evidence>
<proteinExistence type="predicted"/>
<organism evidence="1 2">
    <name type="scientific">Avena sativa</name>
    <name type="common">Oat</name>
    <dbReference type="NCBI Taxonomy" id="4498"/>
    <lineage>
        <taxon>Eukaryota</taxon>
        <taxon>Viridiplantae</taxon>
        <taxon>Streptophyta</taxon>
        <taxon>Embryophyta</taxon>
        <taxon>Tracheophyta</taxon>
        <taxon>Spermatophyta</taxon>
        <taxon>Magnoliopsida</taxon>
        <taxon>Liliopsida</taxon>
        <taxon>Poales</taxon>
        <taxon>Poaceae</taxon>
        <taxon>BOP clade</taxon>
        <taxon>Pooideae</taxon>
        <taxon>Poodae</taxon>
        <taxon>Poeae</taxon>
        <taxon>Poeae Chloroplast Group 1 (Aveneae type)</taxon>
        <taxon>Aveninae</taxon>
        <taxon>Avena</taxon>
    </lineage>
</organism>
<sequence length="386" mass="41434">MKMNGGLAEQLLVCVVVVVGGLVCSSVAVRPLGETGQQQLVNAVYVFGDSLVDVGNNDYLPAPAPWAHSPYGFDLPGRPTGRFTNGYNTADYISYHMGFDLSPPAYLSMLLHEKVLLVTCNIGANYASGGSGILDTTGNGTLTMTTQIRYFKRAVDRMVCLPSKEAMLAQSFFLLSGGGNDFSAFSGPIGDAPAYIAKMVSTYIGHIQDLYNLGARMVGILDVPPIGCTPGQRVLMPTGECNEVANSLARWFNSLLRIELAGSVAAYMPELKYSIANNYNILTDMMANPLVTGLREVKTACCGAGKLMGEKMCGDPGTTMCADNHDEYMFWDMLHATEATVERGTLALFHGDTNYADPVNFRTLVTQKKKGSSLPVAPNKQQVADA</sequence>